<evidence type="ECO:0000313" key="3">
    <source>
        <dbReference type="Proteomes" id="UP000295164"/>
    </source>
</evidence>
<name>A0A4R4E5D0_9BACT</name>
<keyword evidence="3" id="KW-1185">Reference proteome</keyword>
<dbReference type="Proteomes" id="UP000295164">
    <property type="component" value="Unassembled WGS sequence"/>
</dbReference>
<keyword evidence="1" id="KW-0732">Signal</keyword>
<proteinExistence type="predicted"/>
<reference evidence="2 3" key="1">
    <citation type="submission" date="2019-03" db="EMBL/GenBank/DDBJ databases">
        <authorList>
            <person name="Kim M.K.M."/>
        </authorList>
    </citation>
    <scope>NUCLEOTIDE SEQUENCE [LARGE SCALE GENOMIC DNA]</scope>
    <source>
        <strain evidence="2 3">17J68-15</strain>
    </source>
</reference>
<comment type="caution">
    <text evidence="2">The sequence shown here is derived from an EMBL/GenBank/DDBJ whole genome shotgun (WGS) entry which is preliminary data.</text>
</comment>
<dbReference type="EMBL" id="SKFH01000010">
    <property type="protein sequence ID" value="TCZ72835.1"/>
    <property type="molecule type" value="Genomic_DNA"/>
</dbReference>
<protein>
    <submittedName>
        <fullName evidence="2">Uncharacterized protein</fullName>
    </submittedName>
</protein>
<organism evidence="2 3">
    <name type="scientific">Flaviaesturariibacter aridisoli</name>
    <dbReference type="NCBI Taxonomy" id="2545761"/>
    <lineage>
        <taxon>Bacteria</taxon>
        <taxon>Pseudomonadati</taxon>
        <taxon>Bacteroidota</taxon>
        <taxon>Chitinophagia</taxon>
        <taxon>Chitinophagales</taxon>
        <taxon>Chitinophagaceae</taxon>
        <taxon>Flaviaestuariibacter</taxon>
    </lineage>
</organism>
<gene>
    <name evidence="2" type="ORF">E0486_08635</name>
</gene>
<dbReference type="RefSeq" id="WP_131851758.1">
    <property type="nucleotide sequence ID" value="NZ_SKFH01000010.1"/>
</dbReference>
<feature type="signal peptide" evidence="1">
    <location>
        <begin position="1"/>
        <end position="18"/>
    </location>
</feature>
<evidence type="ECO:0000256" key="1">
    <source>
        <dbReference type="SAM" id="SignalP"/>
    </source>
</evidence>
<evidence type="ECO:0000313" key="2">
    <source>
        <dbReference type="EMBL" id="TCZ72835.1"/>
    </source>
</evidence>
<dbReference type="AlphaFoldDB" id="A0A4R4E5D0"/>
<feature type="chain" id="PRO_5020538263" evidence="1">
    <location>
        <begin position="19"/>
        <end position="155"/>
    </location>
</feature>
<sequence length="155" mass="18051">MRILILFLLLLSSAVLRAQQPPTSAYRFSYTIDTLSGRPGYLRVRFRLHNGSDSVLHFLRRSCSFAHGLHWNVKQWQHRPRVVCRASFPVIDTVAPRGTYEWTTYFEWVRRAPMPEFTYTLSRLKTPEKPRTISGAERLPAVDTIALREPVPERP</sequence>
<accession>A0A4R4E5D0</accession>